<reference evidence="1" key="2">
    <citation type="submission" date="2014-06" db="EMBL/GenBank/DDBJ databases">
        <authorList>
            <person name="Aslett M."/>
        </authorList>
    </citation>
    <scope>NUCLEOTIDE SEQUENCE</scope>
</reference>
<accession>A0A068WP99</accession>
<dbReference type="EMBL" id="LK028579">
    <property type="protein sequence ID" value="CDS19468.1"/>
    <property type="molecule type" value="Genomic_DNA"/>
</dbReference>
<proteinExistence type="predicted"/>
<sequence length="70" mass="7864">MTGKTFHEVKEKPKVMDIAIPVLLLSPDLQILVSSQQEGQTINKPLRGSPSRKQLSERKCLEKCFLEVAT</sequence>
<evidence type="ECO:0000313" key="1">
    <source>
        <dbReference type="EMBL" id="CDS19468.1"/>
    </source>
</evidence>
<gene>
    <name evidence="1" type="ORF">EgrG_000477700</name>
</gene>
<dbReference type="AlphaFoldDB" id="A0A068WP99"/>
<organism evidence="1">
    <name type="scientific">Echinococcus granulosus</name>
    <name type="common">Hydatid tapeworm</name>
    <dbReference type="NCBI Taxonomy" id="6210"/>
    <lineage>
        <taxon>Eukaryota</taxon>
        <taxon>Metazoa</taxon>
        <taxon>Spiralia</taxon>
        <taxon>Lophotrochozoa</taxon>
        <taxon>Platyhelminthes</taxon>
        <taxon>Cestoda</taxon>
        <taxon>Eucestoda</taxon>
        <taxon>Cyclophyllidea</taxon>
        <taxon>Taeniidae</taxon>
        <taxon>Echinococcus</taxon>
        <taxon>Echinococcus granulosus group</taxon>
    </lineage>
</organism>
<dbReference type="Proteomes" id="UP000492820">
    <property type="component" value="Unassembled WGS sequence"/>
</dbReference>
<name>A0A068WP99_ECHGR</name>
<dbReference type="WBParaSite" id="EgrG_000477700">
    <property type="protein sequence ID" value="EgrG_000477700"/>
    <property type="gene ID" value="EgrG_000477700"/>
</dbReference>
<protein>
    <submittedName>
        <fullName evidence="3">Ovule protein</fullName>
    </submittedName>
</protein>
<reference evidence="3" key="3">
    <citation type="submission" date="2020-10" db="UniProtKB">
        <authorList>
            <consortium name="WormBaseParasite"/>
        </authorList>
    </citation>
    <scope>IDENTIFICATION</scope>
</reference>
<evidence type="ECO:0000313" key="3">
    <source>
        <dbReference type="WBParaSite" id="EgrG_000477700"/>
    </source>
</evidence>
<reference evidence="1 2" key="1">
    <citation type="journal article" date="2013" name="Nature">
        <title>The genomes of four tapeworm species reveal adaptations to parasitism.</title>
        <authorList>
            <person name="Tsai I.J."/>
            <person name="Zarowiecki M."/>
            <person name="Holroyd N."/>
            <person name="Garciarrubio A."/>
            <person name="Sanchez-Flores A."/>
            <person name="Brooks K.L."/>
            <person name="Tracey A."/>
            <person name="Bobes R.J."/>
            <person name="Fragoso G."/>
            <person name="Sciutto E."/>
            <person name="Aslett M."/>
            <person name="Beasley H."/>
            <person name="Bennett H.M."/>
            <person name="Cai J."/>
            <person name="Camicia F."/>
            <person name="Clark R."/>
            <person name="Cucher M."/>
            <person name="De Silva N."/>
            <person name="Day T.A."/>
            <person name="Deplazes P."/>
            <person name="Estrada K."/>
            <person name="Fernandez C."/>
            <person name="Holland P.W."/>
            <person name="Hou J."/>
            <person name="Hu S."/>
            <person name="Huckvale T."/>
            <person name="Hung S.S."/>
            <person name="Kamenetzky L."/>
            <person name="Keane J.A."/>
            <person name="Kiss F."/>
            <person name="Koziol U."/>
            <person name="Lambert O."/>
            <person name="Liu K."/>
            <person name="Luo X."/>
            <person name="Luo Y."/>
            <person name="Macchiaroli N."/>
            <person name="Nichol S."/>
            <person name="Paps J."/>
            <person name="Parkinson J."/>
            <person name="Pouchkina-Stantcheva N."/>
            <person name="Riddiford N."/>
            <person name="Rosenzvit M."/>
            <person name="Salinas G."/>
            <person name="Wasmuth J.D."/>
            <person name="Zamanian M."/>
            <person name="Zheng Y."/>
            <person name="Cai X."/>
            <person name="Soberon X."/>
            <person name="Olson P.D."/>
            <person name="Laclette J.P."/>
            <person name="Brehm K."/>
            <person name="Berriman M."/>
            <person name="Garciarrubio A."/>
            <person name="Bobes R.J."/>
            <person name="Fragoso G."/>
            <person name="Sanchez-Flores A."/>
            <person name="Estrada K."/>
            <person name="Cevallos M.A."/>
            <person name="Morett E."/>
            <person name="Gonzalez V."/>
            <person name="Portillo T."/>
            <person name="Ochoa-Leyva A."/>
            <person name="Jose M.V."/>
            <person name="Sciutto E."/>
            <person name="Landa A."/>
            <person name="Jimenez L."/>
            <person name="Valdes V."/>
            <person name="Carrero J.C."/>
            <person name="Larralde C."/>
            <person name="Morales-Montor J."/>
            <person name="Limon-Lason J."/>
            <person name="Soberon X."/>
            <person name="Laclette J.P."/>
        </authorList>
    </citation>
    <scope>NUCLEOTIDE SEQUENCE [LARGE SCALE GENOMIC DNA]</scope>
</reference>
<evidence type="ECO:0000313" key="2">
    <source>
        <dbReference type="Proteomes" id="UP000492820"/>
    </source>
</evidence>